<evidence type="ECO:0000313" key="3">
    <source>
        <dbReference type="Proteomes" id="UP000324222"/>
    </source>
</evidence>
<dbReference type="Proteomes" id="UP000324222">
    <property type="component" value="Unassembled WGS sequence"/>
</dbReference>
<protein>
    <submittedName>
        <fullName evidence="2">Uncharacterized protein</fullName>
    </submittedName>
</protein>
<evidence type="ECO:0000256" key="1">
    <source>
        <dbReference type="SAM" id="MobiDB-lite"/>
    </source>
</evidence>
<dbReference type="EMBL" id="VSRR010001474">
    <property type="protein sequence ID" value="MPC25512.1"/>
    <property type="molecule type" value="Genomic_DNA"/>
</dbReference>
<reference evidence="2 3" key="1">
    <citation type="submission" date="2019-05" db="EMBL/GenBank/DDBJ databases">
        <title>Another draft genome of Portunus trituberculatus and its Hox gene families provides insights of decapod evolution.</title>
        <authorList>
            <person name="Jeong J.-H."/>
            <person name="Song I."/>
            <person name="Kim S."/>
            <person name="Choi T."/>
            <person name="Kim D."/>
            <person name="Ryu S."/>
            <person name="Kim W."/>
        </authorList>
    </citation>
    <scope>NUCLEOTIDE SEQUENCE [LARGE SCALE GENOMIC DNA]</scope>
    <source>
        <tissue evidence="2">Muscle</tissue>
    </source>
</reference>
<dbReference type="AlphaFoldDB" id="A0A5B7DV09"/>
<accession>A0A5B7DV09</accession>
<gene>
    <name evidence="2" type="ORF">E2C01_018629</name>
</gene>
<keyword evidence="3" id="KW-1185">Reference proteome</keyword>
<organism evidence="2 3">
    <name type="scientific">Portunus trituberculatus</name>
    <name type="common">Swimming crab</name>
    <name type="synonym">Neptunus trituberculatus</name>
    <dbReference type="NCBI Taxonomy" id="210409"/>
    <lineage>
        <taxon>Eukaryota</taxon>
        <taxon>Metazoa</taxon>
        <taxon>Ecdysozoa</taxon>
        <taxon>Arthropoda</taxon>
        <taxon>Crustacea</taxon>
        <taxon>Multicrustacea</taxon>
        <taxon>Malacostraca</taxon>
        <taxon>Eumalacostraca</taxon>
        <taxon>Eucarida</taxon>
        <taxon>Decapoda</taxon>
        <taxon>Pleocyemata</taxon>
        <taxon>Brachyura</taxon>
        <taxon>Eubrachyura</taxon>
        <taxon>Portunoidea</taxon>
        <taxon>Portunidae</taxon>
        <taxon>Portuninae</taxon>
        <taxon>Portunus</taxon>
    </lineage>
</organism>
<proteinExistence type="predicted"/>
<sequence length="202" mass="22754">MICDHGLPDQPNTPPANHRPQQVSSKTATNPMNARRTLPHSRLPVFKFKPGQVVDLNQGLFEPRESEGVEDCGWRNNPVYPHAPEQLRLRLVFLQDYENTSVVKTTRDAATRYKRVHYTVSHVLSLPNQRYVYIVPRYSPLSYVAFGKRPLKAGVFHYAMAGHYITPGTRTLEGAGRNYSVWRGESSVTLFSSFAGLLATGV</sequence>
<feature type="region of interest" description="Disordered" evidence="1">
    <location>
        <begin position="1"/>
        <end position="36"/>
    </location>
</feature>
<evidence type="ECO:0000313" key="2">
    <source>
        <dbReference type="EMBL" id="MPC25512.1"/>
    </source>
</evidence>
<comment type="caution">
    <text evidence="2">The sequence shown here is derived from an EMBL/GenBank/DDBJ whole genome shotgun (WGS) entry which is preliminary data.</text>
</comment>
<feature type="compositionally biased region" description="Polar residues" evidence="1">
    <location>
        <begin position="19"/>
        <end position="32"/>
    </location>
</feature>
<name>A0A5B7DV09_PORTR</name>